<dbReference type="RefSeq" id="WP_390304304.1">
    <property type="nucleotide sequence ID" value="NZ_JBHRRZ010000011.1"/>
</dbReference>
<keyword evidence="3" id="KW-1185">Reference proteome</keyword>
<comment type="caution">
    <text evidence="2">The sequence shown here is derived from an EMBL/GenBank/DDBJ whole genome shotgun (WGS) entry which is preliminary data.</text>
</comment>
<reference evidence="3" key="1">
    <citation type="journal article" date="2019" name="Int. J. Syst. Evol. Microbiol.">
        <title>The Global Catalogue of Microorganisms (GCM) 10K type strain sequencing project: providing services to taxonomists for standard genome sequencing and annotation.</title>
        <authorList>
            <consortium name="The Broad Institute Genomics Platform"/>
            <consortium name="The Broad Institute Genome Sequencing Center for Infectious Disease"/>
            <person name="Wu L."/>
            <person name="Ma J."/>
        </authorList>
    </citation>
    <scope>NUCLEOTIDE SEQUENCE [LARGE SCALE GENOMIC DNA]</scope>
    <source>
        <strain evidence="3">KCTC 13193</strain>
    </source>
</reference>
<sequence>MALLFFTSDIKSYNIQATDGEMGKVKDLYFDDDSWTIRYAVVDTRKWLPGRKVLLSPSSFVSFKEDDKQLEVEYDKETVRNSPEIPEGQEITPETEKSLIGYYGWSRYWLTSSMWGVDNGPITSSFDERDSFRDKFAEDVPENEDARHNLRSDEETIGFKVHANNGKIGTVADLICDDDDWKVRQLVIQSSESYVEEKYLLAVTEEIESVDWFEQDIYLNLPVEVANQKTTYSKKSDILVER</sequence>
<dbReference type="InterPro" id="IPR027275">
    <property type="entry name" value="PRC-brl_dom"/>
</dbReference>
<accession>A0ABV7A4B2</accession>
<dbReference type="Pfam" id="PF05239">
    <property type="entry name" value="PRC"/>
    <property type="match status" value="1"/>
</dbReference>
<dbReference type="EMBL" id="JBHRRZ010000011">
    <property type="protein sequence ID" value="MFC2947911.1"/>
    <property type="molecule type" value="Genomic_DNA"/>
</dbReference>
<dbReference type="SUPFAM" id="SSF50346">
    <property type="entry name" value="PRC-barrel domain"/>
    <property type="match status" value="2"/>
</dbReference>
<dbReference type="Gene3D" id="3.90.50.10">
    <property type="entry name" value="Photosynthetic Reaction Center, subunit H, domain 2"/>
    <property type="match status" value="2"/>
</dbReference>
<evidence type="ECO:0000259" key="1">
    <source>
        <dbReference type="Pfam" id="PF05239"/>
    </source>
</evidence>
<gene>
    <name evidence="2" type="ORF">ACFODW_06095</name>
</gene>
<evidence type="ECO:0000313" key="3">
    <source>
        <dbReference type="Proteomes" id="UP001595387"/>
    </source>
</evidence>
<dbReference type="Proteomes" id="UP001595387">
    <property type="component" value="Unassembled WGS sequence"/>
</dbReference>
<protein>
    <submittedName>
        <fullName evidence="2">PRC-barrel domain-containing protein</fullName>
    </submittedName>
</protein>
<organism evidence="2 3">
    <name type="scientific">Virgibacillus sediminis</name>
    <dbReference type="NCBI Taxonomy" id="202260"/>
    <lineage>
        <taxon>Bacteria</taxon>
        <taxon>Bacillati</taxon>
        <taxon>Bacillota</taxon>
        <taxon>Bacilli</taxon>
        <taxon>Bacillales</taxon>
        <taxon>Bacillaceae</taxon>
        <taxon>Virgibacillus</taxon>
    </lineage>
</organism>
<dbReference type="InterPro" id="IPR011033">
    <property type="entry name" value="PRC_barrel-like_sf"/>
</dbReference>
<feature type="domain" description="PRC-barrel" evidence="1">
    <location>
        <begin position="5"/>
        <end position="78"/>
    </location>
</feature>
<proteinExistence type="predicted"/>
<dbReference type="InterPro" id="IPR014747">
    <property type="entry name" value="Bac_photo_RC_H_C"/>
</dbReference>
<evidence type="ECO:0000313" key="2">
    <source>
        <dbReference type="EMBL" id="MFC2947911.1"/>
    </source>
</evidence>
<name>A0ABV7A4B2_9BACI</name>